<dbReference type="PROSITE" id="PS51519">
    <property type="entry name" value="RWP_RK"/>
    <property type="match status" value="1"/>
</dbReference>
<gene>
    <name evidence="9" type="ORF">FDP41_005159</name>
</gene>
<dbReference type="OMA" id="PHIENFH"/>
<dbReference type="VEuPathDB" id="AmoebaDB:NfTy_052080"/>
<evidence type="ECO:0000313" key="10">
    <source>
        <dbReference type="Proteomes" id="UP000444721"/>
    </source>
</evidence>
<keyword evidence="10" id="KW-1185">Reference proteome</keyword>
<evidence type="ECO:0000256" key="2">
    <source>
        <dbReference type="ARBA" id="ARBA00023015"/>
    </source>
</evidence>
<feature type="domain" description="RWP-RK" evidence="8">
    <location>
        <begin position="1"/>
        <end position="76"/>
    </location>
</feature>
<dbReference type="GeneID" id="68112377"/>
<evidence type="ECO:0000256" key="6">
    <source>
        <dbReference type="ARBA" id="ARBA00023242"/>
    </source>
</evidence>
<protein>
    <recommendedName>
        <fullName evidence="8">RWP-RK domain-containing protein</fullName>
    </recommendedName>
</protein>
<organism evidence="9 10">
    <name type="scientific">Naegleria fowleri</name>
    <name type="common">Brain eating amoeba</name>
    <dbReference type="NCBI Taxonomy" id="5763"/>
    <lineage>
        <taxon>Eukaryota</taxon>
        <taxon>Discoba</taxon>
        <taxon>Heterolobosea</taxon>
        <taxon>Tetramitia</taxon>
        <taxon>Eutetramitia</taxon>
        <taxon>Vahlkampfiidae</taxon>
        <taxon>Naegleria</taxon>
    </lineage>
</organism>
<dbReference type="AlphaFoldDB" id="A0A6A5BLU6"/>
<evidence type="ECO:0000256" key="5">
    <source>
        <dbReference type="ARBA" id="ARBA00023163"/>
    </source>
</evidence>
<evidence type="ECO:0000256" key="4">
    <source>
        <dbReference type="ARBA" id="ARBA00023125"/>
    </source>
</evidence>
<keyword evidence="3" id="KW-0175">Coiled coil</keyword>
<dbReference type="PANTHER" id="PTHR46373">
    <property type="entry name" value="PROTEIN RKD4"/>
    <property type="match status" value="1"/>
</dbReference>
<comment type="function">
    <text evidence="1">Putative transcription factor.</text>
</comment>
<evidence type="ECO:0000256" key="1">
    <source>
        <dbReference type="ARBA" id="ARBA00004049"/>
    </source>
</evidence>
<feature type="region of interest" description="Disordered" evidence="7">
    <location>
        <begin position="321"/>
        <end position="357"/>
    </location>
</feature>
<proteinExistence type="predicted"/>
<dbReference type="Proteomes" id="UP000444721">
    <property type="component" value="Unassembled WGS sequence"/>
</dbReference>
<reference evidence="9 10" key="1">
    <citation type="journal article" date="2019" name="Sci. Rep.">
        <title>Nanopore sequencing improves the draft genome of the human pathogenic amoeba Naegleria fowleri.</title>
        <authorList>
            <person name="Liechti N."/>
            <person name="Schurch N."/>
            <person name="Bruggmann R."/>
            <person name="Wittwer M."/>
        </authorList>
    </citation>
    <scope>NUCLEOTIDE SEQUENCE [LARGE SCALE GENOMIC DNA]</scope>
    <source>
        <strain evidence="9 10">ATCC 30894</strain>
    </source>
</reference>
<keyword evidence="6" id="KW-0539">Nucleus</keyword>
<dbReference type="InterPro" id="IPR044607">
    <property type="entry name" value="RKD-like"/>
</dbReference>
<comment type="caution">
    <text evidence="9">The sequence shown here is derived from an EMBL/GenBank/DDBJ whole genome shotgun (WGS) entry which is preliminary data.</text>
</comment>
<keyword evidence="2" id="KW-0805">Transcription regulation</keyword>
<dbReference type="OrthoDB" id="6270329at2759"/>
<accession>A0A6A5BLU6</accession>
<evidence type="ECO:0000256" key="3">
    <source>
        <dbReference type="ARBA" id="ARBA00023054"/>
    </source>
</evidence>
<dbReference type="EMBL" id="VFQX01000043">
    <property type="protein sequence ID" value="KAF0975832.1"/>
    <property type="molecule type" value="Genomic_DNA"/>
</dbReference>
<evidence type="ECO:0000313" key="9">
    <source>
        <dbReference type="EMBL" id="KAF0975832.1"/>
    </source>
</evidence>
<dbReference type="VEuPathDB" id="AmoebaDB:FDP41_005159"/>
<dbReference type="GO" id="GO:0003700">
    <property type="term" value="F:DNA-binding transcription factor activity"/>
    <property type="evidence" value="ECO:0007669"/>
    <property type="project" value="InterPro"/>
</dbReference>
<dbReference type="Pfam" id="PF02042">
    <property type="entry name" value="RWP-RK"/>
    <property type="match status" value="1"/>
</dbReference>
<dbReference type="PANTHER" id="PTHR46373:SF2">
    <property type="entry name" value="RWP-RK DOMAIN-CONTAINING PROTEIN"/>
    <property type="match status" value="1"/>
</dbReference>
<dbReference type="GO" id="GO:0003677">
    <property type="term" value="F:DNA binding"/>
    <property type="evidence" value="ECO:0007669"/>
    <property type="project" value="UniProtKB-KW"/>
</dbReference>
<sequence length="462" mass="51569">MPPTPKKKPTLEEISQRFHLPLQKAADDMGICQTLLKKFCRQYGITRWPYRRIRSILLKDSDSSVVDEEVFKLKVADFVRNNSEIIYSPEKDIDIPEGSASASNLNMGHSLNHDHSTHSLTFHSSHQNLNNNHISSTLPSFPQHSSFSPNNDTTPMIWVNNSSPSPPHTYIQNITVQSNQEQSNLMVYSPQPSSTSTTQFSNVAGDIFSAFSTSHEYFKSENYTAKPTPKLMKANSHNSISFSNYKETPPQPFHFQVRPPVLENSSNLLQMPISPVQNQHVYSQMSSNSISSCSSSSSLSDLSASFSNQVEIDLDSALLRRTSQNGARPPPPLKKSSSLTAVMQPKRIQKKKENSISTSAGNVQNLLQNVSSSLSTNVSTITPSMHFTSNEQGVLRPPHIENFHSSPSTLQIPRPVFVKSKSQGHIGIQTKLLPSLNELFGERFVEETKPHLNSSYHPNQER</sequence>
<dbReference type="RefSeq" id="XP_044560545.1">
    <property type="nucleotide sequence ID" value="XM_044708653.1"/>
</dbReference>
<evidence type="ECO:0000259" key="8">
    <source>
        <dbReference type="PROSITE" id="PS51519"/>
    </source>
</evidence>
<dbReference type="InterPro" id="IPR003035">
    <property type="entry name" value="RWP-RK_dom"/>
</dbReference>
<name>A0A6A5BLU6_NAEFO</name>
<evidence type="ECO:0000256" key="7">
    <source>
        <dbReference type="SAM" id="MobiDB-lite"/>
    </source>
</evidence>
<keyword evidence="4" id="KW-0238">DNA-binding</keyword>
<keyword evidence="5" id="KW-0804">Transcription</keyword>
<dbReference type="VEuPathDB" id="AmoebaDB:NF0104750"/>